<evidence type="ECO:0000313" key="1">
    <source>
        <dbReference type="EMBL" id="KIU15134.1"/>
    </source>
</evidence>
<sequence length="68" mass="7549">MSRARHDLISLESLEMRLRMICDLHCSLIAHFIDLMIADGVGALCTVAAPPRRFIEATGSIVSRQNPQ</sequence>
<accession>A0A0D1JRF5</accession>
<reference evidence="1 2" key="1">
    <citation type="submission" date="2015-01" db="EMBL/GenBank/DDBJ databases">
        <title>Genome sequence of Mycobacterium llatzerense and Mycobacterium immunogenum recovered from brain abscess.</title>
        <authorList>
            <person name="Greninger A.L."/>
            <person name="Langelier C."/>
            <person name="Cunningham G."/>
            <person name="Chiu C.Y."/>
            <person name="Miller S."/>
        </authorList>
    </citation>
    <scope>NUCLEOTIDE SEQUENCE [LARGE SCALE GENOMIC DNA]</scope>
    <source>
        <strain evidence="1 2">CLUC14</strain>
    </source>
</reference>
<keyword evidence="2" id="KW-1185">Reference proteome</keyword>
<protein>
    <submittedName>
        <fullName evidence="1">Uncharacterized protein</fullName>
    </submittedName>
</protein>
<dbReference type="EMBL" id="JXST01000031">
    <property type="protein sequence ID" value="KIU15134.1"/>
    <property type="molecule type" value="Genomic_DNA"/>
</dbReference>
<dbReference type="Proteomes" id="UP000032221">
    <property type="component" value="Unassembled WGS sequence"/>
</dbReference>
<organism evidence="1 2">
    <name type="scientific">Mycolicibacterium llatzerense</name>
    <dbReference type="NCBI Taxonomy" id="280871"/>
    <lineage>
        <taxon>Bacteria</taxon>
        <taxon>Bacillati</taxon>
        <taxon>Actinomycetota</taxon>
        <taxon>Actinomycetes</taxon>
        <taxon>Mycobacteriales</taxon>
        <taxon>Mycobacteriaceae</taxon>
        <taxon>Mycolicibacterium</taxon>
    </lineage>
</organism>
<evidence type="ECO:0000313" key="2">
    <source>
        <dbReference type="Proteomes" id="UP000032221"/>
    </source>
</evidence>
<gene>
    <name evidence="1" type="ORF">TL10_20200</name>
</gene>
<proteinExistence type="predicted"/>
<name>A0A0D1JRF5_9MYCO</name>
<dbReference type="AlphaFoldDB" id="A0A0D1JRF5"/>
<comment type="caution">
    <text evidence="1">The sequence shown here is derived from an EMBL/GenBank/DDBJ whole genome shotgun (WGS) entry which is preliminary data.</text>
</comment>